<dbReference type="Pfam" id="PF07993">
    <property type="entry name" value="NAD_binding_4"/>
    <property type="match status" value="1"/>
</dbReference>
<dbReference type="SUPFAM" id="SSF51735">
    <property type="entry name" value="NAD(P)-binding Rossmann-fold domains"/>
    <property type="match status" value="1"/>
</dbReference>
<dbReference type="Gene3D" id="3.40.50.720">
    <property type="entry name" value="NAD(P)-binding Rossmann-like Domain"/>
    <property type="match status" value="1"/>
</dbReference>
<dbReference type="Proteomes" id="UP001596439">
    <property type="component" value="Unassembled WGS sequence"/>
</dbReference>
<dbReference type="InterPro" id="IPR036291">
    <property type="entry name" value="NAD(P)-bd_dom_sf"/>
</dbReference>
<reference evidence="3" key="1">
    <citation type="journal article" date="2019" name="Int. J. Syst. Evol. Microbiol.">
        <title>The Global Catalogue of Microorganisms (GCM) 10K type strain sequencing project: providing services to taxonomists for standard genome sequencing and annotation.</title>
        <authorList>
            <consortium name="The Broad Institute Genomics Platform"/>
            <consortium name="The Broad Institute Genome Sequencing Center for Infectious Disease"/>
            <person name="Wu L."/>
            <person name="Ma J."/>
        </authorList>
    </citation>
    <scope>NUCLEOTIDE SEQUENCE [LARGE SCALE GENOMIC DNA]</scope>
    <source>
        <strain evidence="3">CCUG 55590</strain>
    </source>
</reference>
<dbReference type="InterPro" id="IPR051783">
    <property type="entry name" value="NAD(P)-dependent_oxidoreduct"/>
</dbReference>
<feature type="domain" description="Thioester reductase (TE)" evidence="1">
    <location>
        <begin position="6"/>
        <end position="236"/>
    </location>
</feature>
<dbReference type="PANTHER" id="PTHR48079">
    <property type="entry name" value="PROTEIN YEEZ"/>
    <property type="match status" value="1"/>
</dbReference>
<dbReference type="CDD" id="cd05263">
    <property type="entry name" value="MupV_like_SDR_e"/>
    <property type="match status" value="1"/>
</dbReference>
<protein>
    <submittedName>
        <fullName evidence="2">SDR family oxidoreductase</fullName>
    </submittedName>
</protein>
<dbReference type="EMBL" id="JBHTCE010000001">
    <property type="protein sequence ID" value="MFC7389767.1"/>
    <property type="molecule type" value="Genomic_DNA"/>
</dbReference>
<dbReference type="PANTHER" id="PTHR48079:SF6">
    <property type="entry name" value="NAD(P)-BINDING DOMAIN-CONTAINING PROTEIN-RELATED"/>
    <property type="match status" value="1"/>
</dbReference>
<gene>
    <name evidence="2" type="ORF">ACFQO8_06385</name>
</gene>
<dbReference type="InterPro" id="IPR013120">
    <property type="entry name" value="FAR_NAD-bd"/>
</dbReference>
<keyword evidence="3" id="KW-1185">Reference proteome</keyword>
<accession>A0ABW2PMK4</accession>
<proteinExistence type="predicted"/>
<organism evidence="2 3">
    <name type="scientific">Exiguobacterium aestuarii</name>
    <dbReference type="NCBI Taxonomy" id="273527"/>
    <lineage>
        <taxon>Bacteria</taxon>
        <taxon>Bacillati</taxon>
        <taxon>Bacillota</taxon>
        <taxon>Bacilli</taxon>
        <taxon>Bacillales</taxon>
        <taxon>Bacillales Family XII. Incertae Sedis</taxon>
        <taxon>Exiguobacterium</taxon>
    </lineage>
</organism>
<evidence type="ECO:0000313" key="3">
    <source>
        <dbReference type="Proteomes" id="UP001596439"/>
    </source>
</evidence>
<sequence length="346" mass="39102">MYIFMTGGTGFLGGRLAKELIERGHRICMLARTPEKVNAQFTAEERKSIDVLPGDLTARALGADERFIDSHKGKVDLFLHMAALVKFDEELREELFETNLTGTREALRLAKLIDAPRFFHVSTAYTLGAKEIGGETLYDVSQSFLNPYEESKAHAEQAVWQSRDELDVSIFRPAIIVGDSKTGEADSKFTMYGYMRALELFKRKLERRGHSVESIRLIGSASGTSNLVPVDYVADVLLAAIEHAKAGTIYNVTNDSPPRNEMMLDYMKESLSFPHLTITETPTDTLSSVEQSFNDMVKVFNPYLNRNITFHDENTKQLLKDAGFSKLRLDQQSLRRIVNAYYQTKH</sequence>
<evidence type="ECO:0000259" key="1">
    <source>
        <dbReference type="Pfam" id="PF07993"/>
    </source>
</evidence>
<evidence type="ECO:0000313" key="2">
    <source>
        <dbReference type="EMBL" id="MFC7389767.1"/>
    </source>
</evidence>
<dbReference type="RefSeq" id="WP_214787977.1">
    <property type="nucleotide sequence ID" value="NZ_JANIEL010000037.1"/>
</dbReference>
<comment type="caution">
    <text evidence="2">The sequence shown here is derived from an EMBL/GenBank/DDBJ whole genome shotgun (WGS) entry which is preliminary data.</text>
</comment>
<name>A0ABW2PMK4_9BACL</name>